<accession>A0A4R6UNB3</accession>
<dbReference type="AlphaFoldDB" id="A0A4R6UNB3"/>
<evidence type="ECO:0000256" key="1">
    <source>
        <dbReference type="SAM" id="Coils"/>
    </source>
</evidence>
<proteinExistence type="predicted"/>
<gene>
    <name evidence="2" type="ORF">EV696_10728</name>
</gene>
<keyword evidence="3" id="KW-1185">Reference proteome</keyword>
<comment type="caution">
    <text evidence="2">The sequence shown here is derived from an EMBL/GenBank/DDBJ whole genome shotgun (WGS) entry which is preliminary data.</text>
</comment>
<evidence type="ECO:0000313" key="2">
    <source>
        <dbReference type="EMBL" id="TDQ48292.1"/>
    </source>
</evidence>
<evidence type="ECO:0000313" key="3">
    <source>
        <dbReference type="Proteomes" id="UP000295375"/>
    </source>
</evidence>
<dbReference type="Proteomes" id="UP000295375">
    <property type="component" value="Unassembled WGS sequence"/>
</dbReference>
<protein>
    <submittedName>
        <fullName evidence="2">Uncharacterized protein</fullName>
    </submittedName>
</protein>
<feature type="coiled-coil region" evidence="1">
    <location>
        <begin position="147"/>
        <end position="174"/>
    </location>
</feature>
<name>A0A4R6UNB3_9GAMM</name>
<dbReference type="RefSeq" id="WP_133590050.1">
    <property type="nucleotide sequence ID" value="NZ_CP037953.1"/>
</dbReference>
<dbReference type="EMBL" id="SNYM01000007">
    <property type="protein sequence ID" value="TDQ48292.1"/>
    <property type="molecule type" value="Genomic_DNA"/>
</dbReference>
<organism evidence="2 3">
    <name type="scientific">Permianibacter aggregans</name>
    <dbReference type="NCBI Taxonomy" id="1510150"/>
    <lineage>
        <taxon>Bacteria</taxon>
        <taxon>Pseudomonadati</taxon>
        <taxon>Pseudomonadota</taxon>
        <taxon>Gammaproteobacteria</taxon>
        <taxon>Pseudomonadales</taxon>
        <taxon>Pseudomonadaceae</taxon>
        <taxon>Permianibacter</taxon>
    </lineage>
</organism>
<keyword evidence="1" id="KW-0175">Coiled coil</keyword>
<sequence>MSYDARKKEVLEALEKAGFETPEKEAITRVLDSYFSQREGRLENLLELLEPSNEPCHGKWIDKAKESAAAAQDALGRSEHGKLWLAKISNEEHTFFFKLMISQVPVKRDLMVKQTLDLAKAEKEFEEKWKVILSADQTIEEQMKKTALAYEEILNSAAKEAAKAEKEASEALADRVKRGVSAALRLVDLGITEQIIKGATRLIASKLSEAEARKLEIHALISREEGVFGTFKEAREIVKEFLEDTSYPRIKDAWDQAEDAAEALAGEMLTSGQKDDCNAYASAIKNELNNVFRKAEDAFKAFAKKHEYLFFGPLGGGYYQELMEDDFWKERSRNWQDSKSDIHELLIERNILAGDDEVLEVSLSGLGDEDKKFVHEKLRDALQDLLRAWNQFKEMSNEPEWALESREQLKSILDTFR</sequence>
<reference evidence="2 3" key="1">
    <citation type="submission" date="2019-03" db="EMBL/GenBank/DDBJ databases">
        <title>Genomic Encyclopedia of Type Strains, Phase IV (KMG-IV): sequencing the most valuable type-strain genomes for metagenomic binning, comparative biology and taxonomic classification.</title>
        <authorList>
            <person name="Goeker M."/>
        </authorList>
    </citation>
    <scope>NUCLEOTIDE SEQUENCE [LARGE SCALE GENOMIC DNA]</scope>
    <source>
        <strain evidence="2 3">DSM 103792</strain>
    </source>
</reference>